<keyword evidence="3" id="KW-1185">Reference proteome</keyword>
<reference evidence="2 3" key="1">
    <citation type="submission" date="2018-10" db="EMBL/GenBank/DDBJ databases">
        <title>Aeromicrobium sp. 9W16Y-2 whole genome shotgun sequence.</title>
        <authorList>
            <person name="Li F."/>
        </authorList>
    </citation>
    <scope>NUCLEOTIDE SEQUENCE [LARGE SCALE GENOMIC DNA]</scope>
    <source>
        <strain evidence="2 3">9W16Y-2</strain>
    </source>
</reference>
<dbReference type="Proteomes" id="UP000282515">
    <property type="component" value="Unassembled WGS sequence"/>
</dbReference>
<feature type="region of interest" description="Disordered" evidence="1">
    <location>
        <begin position="1"/>
        <end position="23"/>
    </location>
</feature>
<comment type="caution">
    <text evidence="2">The sequence shown here is derived from an EMBL/GenBank/DDBJ whole genome shotgun (WGS) entry which is preliminary data.</text>
</comment>
<dbReference type="OrthoDB" id="9798539at2"/>
<name>A0A3L8PL36_9ACTN</name>
<dbReference type="AlphaFoldDB" id="A0A3L8PL36"/>
<sequence length="95" mass="11113">MITLNHTDQMPATTDTSQFDFTLDPRTTTSTLEVPVRHETGKGVKAMAFLNRPERRVRASQDRALERAMVLEAMRRQRMTKRSVYEQVYRARVTR</sequence>
<protein>
    <submittedName>
        <fullName evidence="2">Uncharacterized protein</fullName>
    </submittedName>
</protein>
<evidence type="ECO:0000313" key="2">
    <source>
        <dbReference type="EMBL" id="RLV54772.1"/>
    </source>
</evidence>
<proteinExistence type="predicted"/>
<gene>
    <name evidence="2" type="ORF">D9V41_14300</name>
</gene>
<organism evidence="2 3">
    <name type="scientific">Aeromicrobium phragmitis</name>
    <dbReference type="NCBI Taxonomy" id="2478914"/>
    <lineage>
        <taxon>Bacteria</taxon>
        <taxon>Bacillati</taxon>
        <taxon>Actinomycetota</taxon>
        <taxon>Actinomycetes</taxon>
        <taxon>Propionibacteriales</taxon>
        <taxon>Nocardioidaceae</taxon>
        <taxon>Aeromicrobium</taxon>
    </lineage>
</organism>
<evidence type="ECO:0000256" key="1">
    <source>
        <dbReference type="SAM" id="MobiDB-lite"/>
    </source>
</evidence>
<dbReference type="RefSeq" id="WP_121795268.1">
    <property type="nucleotide sequence ID" value="NZ_RDBF01000013.1"/>
</dbReference>
<dbReference type="EMBL" id="RDBF01000013">
    <property type="protein sequence ID" value="RLV54772.1"/>
    <property type="molecule type" value="Genomic_DNA"/>
</dbReference>
<accession>A0A3L8PL36</accession>
<evidence type="ECO:0000313" key="3">
    <source>
        <dbReference type="Proteomes" id="UP000282515"/>
    </source>
</evidence>